<organism evidence="2 3">
    <name type="scientific">Giardia intestinalis</name>
    <name type="common">Giardia lamblia</name>
    <dbReference type="NCBI Taxonomy" id="5741"/>
    <lineage>
        <taxon>Eukaryota</taxon>
        <taxon>Metamonada</taxon>
        <taxon>Diplomonadida</taxon>
        <taxon>Hexamitidae</taxon>
        <taxon>Giardiinae</taxon>
        <taxon>Giardia</taxon>
    </lineage>
</organism>
<dbReference type="PANTHER" id="PTHR23275:SF100">
    <property type="entry name" value="EGF-LIKE DOMAIN-CONTAINING PROTEIN"/>
    <property type="match status" value="1"/>
</dbReference>
<evidence type="ECO:0000313" key="3">
    <source>
        <dbReference type="Proteomes" id="UP000018040"/>
    </source>
</evidence>
<dbReference type="InterPro" id="IPR005127">
    <property type="entry name" value="Giardia_VSP"/>
</dbReference>
<accession>V6TP55</accession>
<name>V6TP55_GIAIN</name>
<dbReference type="SUPFAM" id="SSF57184">
    <property type="entry name" value="Growth factor receptor domain"/>
    <property type="match status" value="2"/>
</dbReference>
<sequence length="374" mass="37988">VLGKILVLLIIYFAIGALTIECQSGGTQISQCKQNMCEMIGQTEVCTECNTAGNVPIDGVCVAVGTDTDNICQTASGTEVTLSDKVCRQCANEYFLFKGGCYNVGTEPGNKICSAIDTANTAVCKTCAAGYFKNPANVETSDSCIACSDTTGDGTNVGIANCATCNPPTAAAGRNHNAATCTACDGDNYLRTDENSQTTSCVTAQNCGEGFFATTVEGIKRCVSCSDTGKGGIADCKTCSKSGETGTCSACNGNKKPNADGTKCVDCAAAGCAKCSDEGVCAACDSSHYLTPTSQCVDKCDKLGGYYADGNVCQPCSPECAKCSTVGADKCSTCPADLLHPLVASAAPPSPACGARRLRVARSAVAARAGGGLE</sequence>
<dbReference type="AlphaFoldDB" id="V6TP55"/>
<dbReference type="EMBL" id="AHHH01000213">
    <property type="protein sequence ID" value="ESU40506.1"/>
    <property type="molecule type" value="Genomic_DNA"/>
</dbReference>
<dbReference type="PANTHER" id="PTHR23275">
    <property type="entry name" value="CABRIOLET.-RELATED"/>
    <property type="match status" value="1"/>
</dbReference>
<feature type="non-terminal residue" evidence="2">
    <location>
        <position position="1"/>
    </location>
</feature>
<dbReference type="Proteomes" id="UP000018040">
    <property type="component" value="Unassembled WGS sequence"/>
</dbReference>
<dbReference type="Pfam" id="PF03302">
    <property type="entry name" value="VSP"/>
    <property type="match status" value="1"/>
</dbReference>
<dbReference type="Gene3D" id="2.10.220.10">
    <property type="entry name" value="Hormone Receptor, Insulin-like Growth Factor Receptor 1, Chain A, domain 2"/>
    <property type="match status" value="2"/>
</dbReference>
<dbReference type="InterPro" id="IPR006212">
    <property type="entry name" value="Furin_repeat"/>
</dbReference>
<dbReference type="SMART" id="SM00261">
    <property type="entry name" value="FU"/>
    <property type="match status" value="3"/>
</dbReference>
<feature type="chain" id="PRO_5004751707" evidence="1">
    <location>
        <begin position="18"/>
        <end position="374"/>
    </location>
</feature>
<dbReference type="InterPro" id="IPR052798">
    <property type="entry name" value="Giardia_VSA"/>
</dbReference>
<feature type="signal peptide" evidence="1">
    <location>
        <begin position="1"/>
        <end position="17"/>
    </location>
</feature>
<reference evidence="3" key="1">
    <citation type="submission" date="2012-02" db="EMBL/GenBank/DDBJ databases">
        <title>Genome sequencing of Giardia lamblia Genotypes A2 and B isolates (DH and GS) and comparative analysis with the genomes of Genotypes A1 and E (WB and Pig).</title>
        <authorList>
            <person name="Adam R."/>
            <person name="Dahlstrom E."/>
            <person name="Martens C."/>
            <person name="Bruno D."/>
            <person name="Barbian K."/>
            <person name="Porcella S.F."/>
            <person name="Nash T."/>
        </authorList>
    </citation>
    <scope>NUCLEOTIDE SEQUENCE</scope>
    <source>
        <strain evidence="3">GS</strain>
    </source>
</reference>
<reference evidence="2 3" key="2">
    <citation type="journal article" date="2013" name="Genome Biol. Evol.">
        <title>Genome sequencing of Giardia lamblia genotypes A2 and B isolates (DH and GS) and comparative analysis with the genomes of genotypes A1 and E (WB and Pig).</title>
        <authorList>
            <person name="Adam R.D."/>
            <person name="Dahlstrom E.W."/>
            <person name="Martens C.A."/>
            <person name="Bruno D.P."/>
            <person name="Barbian K.D."/>
            <person name="Ricklefs S.M."/>
            <person name="Hernandez M.M."/>
            <person name="Narla N.P."/>
            <person name="Patel R.B."/>
            <person name="Porcella S.F."/>
            <person name="Nash T.E."/>
        </authorList>
    </citation>
    <scope>NUCLEOTIDE SEQUENCE [LARGE SCALE GENOMIC DNA]</scope>
    <source>
        <strain evidence="2 3">GS</strain>
    </source>
</reference>
<evidence type="ECO:0000256" key="1">
    <source>
        <dbReference type="SAM" id="SignalP"/>
    </source>
</evidence>
<keyword evidence="1" id="KW-0732">Signal</keyword>
<comment type="caution">
    <text evidence="2">The sequence shown here is derived from an EMBL/GenBank/DDBJ whole genome shotgun (WGS) entry which is preliminary data.</text>
</comment>
<dbReference type="VEuPathDB" id="GiardiaDB:GL50581_2487"/>
<dbReference type="OrthoDB" id="300641at2759"/>
<dbReference type="VEuPathDB" id="GiardiaDB:QR46_0052"/>
<dbReference type="InterPro" id="IPR009030">
    <property type="entry name" value="Growth_fac_rcpt_cys_sf"/>
</dbReference>
<protein>
    <submittedName>
        <fullName evidence="2">Variant-specific surface protein</fullName>
    </submittedName>
</protein>
<proteinExistence type="predicted"/>
<evidence type="ECO:0000313" key="2">
    <source>
        <dbReference type="EMBL" id="ESU40506.1"/>
    </source>
</evidence>
<gene>
    <name evidence="2" type="ORF">GSB_154927</name>
</gene>